<proteinExistence type="predicted"/>
<reference evidence="1" key="1">
    <citation type="journal article" date="2021" name="Proc. Natl. Acad. Sci. U.S.A.">
        <title>A Catalog of Tens of Thousands of Viruses from Human Metagenomes Reveals Hidden Associations with Chronic Diseases.</title>
        <authorList>
            <person name="Tisza M.J."/>
            <person name="Buck C.B."/>
        </authorList>
    </citation>
    <scope>NUCLEOTIDE SEQUENCE</scope>
    <source>
        <strain evidence="1">CtOCb13</strain>
    </source>
</reference>
<accession>A0A8S5Q1P7</accession>
<protein>
    <submittedName>
        <fullName evidence="1">Uncharacterized protein</fullName>
    </submittedName>
</protein>
<name>A0A8S5Q1P7_9CAUD</name>
<evidence type="ECO:0000313" key="1">
    <source>
        <dbReference type="EMBL" id="DAE12667.1"/>
    </source>
</evidence>
<organism evidence="1">
    <name type="scientific">Siphoviridae sp. ctOCb13</name>
    <dbReference type="NCBI Taxonomy" id="2825477"/>
    <lineage>
        <taxon>Viruses</taxon>
        <taxon>Duplodnaviria</taxon>
        <taxon>Heunggongvirae</taxon>
        <taxon>Uroviricota</taxon>
        <taxon>Caudoviricetes</taxon>
    </lineage>
</organism>
<sequence length="59" mass="7260">MQYPSHPNFDRPDLALSFFLSWHTRKSLKQLAQIFLEVIFQNDFSVWAHRRRRGTRHYL</sequence>
<dbReference type="EMBL" id="BK015555">
    <property type="protein sequence ID" value="DAE12667.1"/>
    <property type="molecule type" value="Genomic_DNA"/>
</dbReference>